<keyword evidence="2" id="KW-1185">Reference proteome</keyword>
<protein>
    <submittedName>
        <fullName evidence="1">Uncharacterized protein</fullName>
    </submittedName>
</protein>
<evidence type="ECO:0000313" key="2">
    <source>
        <dbReference type="Proteomes" id="UP000245728"/>
    </source>
</evidence>
<reference evidence="1 2" key="1">
    <citation type="submission" date="2018-05" db="EMBL/GenBank/DDBJ databases">
        <title>Salinimonas sp. HMF8227 Genome sequencing and assembly.</title>
        <authorList>
            <person name="Kang H."/>
            <person name="Kang J."/>
            <person name="Cha I."/>
            <person name="Kim H."/>
            <person name="Joh K."/>
        </authorList>
    </citation>
    <scope>NUCLEOTIDE SEQUENCE [LARGE SCALE GENOMIC DNA]</scope>
    <source>
        <strain evidence="1 2">HMF8227</strain>
    </source>
</reference>
<accession>A0A2S2E580</accession>
<dbReference type="AlphaFoldDB" id="A0A2S2E580"/>
<proteinExistence type="predicted"/>
<sequence>MNIDYLINELQISLGDTAEHFEVGGDFSVGGRRLIDAALSAYSQHRPRTKPGKLLLVSGQMNYTAPVDLIGFKMSNWGHSAPLWQPNRPRSIPRPTLVGERGSYALCFNQAPSLGHIQCFGREYHYLYYAEQSVNENGDLLLPRTELDLVMLRAQAEAMKELSMHHSNKTVSANNSVASPAKNDKPIYVYQQLMAEFEERIRA</sequence>
<dbReference type="Proteomes" id="UP000245728">
    <property type="component" value="Chromosome"/>
</dbReference>
<dbReference type="KEGG" id="salh:HMF8227_02362"/>
<name>A0A2S2E580_9ALTE</name>
<gene>
    <name evidence="1" type="ORF">HMF8227_02362</name>
</gene>
<evidence type="ECO:0000313" key="1">
    <source>
        <dbReference type="EMBL" id="AWL12814.1"/>
    </source>
</evidence>
<dbReference type="EMBL" id="CP029347">
    <property type="protein sequence ID" value="AWL12814.1"/>
    <property type="molecule type" value="Genomic_DNA"/>
</dbReference>
<organism evidence="1 2">
    <name type="scientific">Saliniradius amylolyticus</name>
    <dbReference type="NCBI Taxonomy" id="2183582"/>
    <lineage>
        <taxon>Bacteria</taxon>
        <taxon>Pseudomonadati</taxon>
        <taxon>Pseudomonadota</taxon>
        <taxon>Gammaproteobacteria</taxon>
        <taxon>Alteromonadales</taxon>
        <taxon>Alteromonadaceae</taxon>
        <taxon>Saliniradius</taxon>
    </lineage>
</organism>